<dbReference type="GO" id="GO:0031297">
    <property type="term" value="P:replication fork processing"/>
    <property type="evidence" value="ECO:0007669"/>
    <property type="project" value="InterPro"/>
</dbReference>
<evidence type="ECO:0000313" key="3">
    <source>
        <dbReference type="Proteomes" id="UP000076154"/>
    </source>
</evidence>
<proteinExistence type="predicted"/>
<evidence type="ECO:0000313" key="2">
    <source>
        <dbReference type="EMBL" id="RDB20900.1"/>
    </source>
</evidence>
<dbReference type="InterPro" id="IPR019021">
    <property type="entry name" value="Mms22"/>
</dbReference>
<organism evidence="2 3">
    <name type="scientific">Hypsizygus marmoreus</name>
    <name type="common">White beech mushroom</name>
    <name type="synonym">Agaricus marmoreus</name>
    <dbReference type="NCBI Taxonomy" id="39966"/>
    <lineage>
        <taxon>Eukaryota</taxon>
        <taxon>Fungi</taxon>
        <taxon>Dikarya</taxon>
        <taxon>Basidiomycota</taxon>
        <taxon>Agaricomycotina</taxon>
        <taxon>Agaricomycetes</taxon>
        <taxon>Agaricomycetidae</taxon>
        <taxon>Agaricales</taxon>
        <taxon>Tricholomatineae</taxon>
        <taxon>Lyophyllaceae</taxon>
        <taxon>Hypsizygus</taxon>
    </lineage>
</organism>
<dbReference type="GO" id="GO:0000724">
    <property type="term" value="P:double-strand break repair via homologous recombination"/>
    <property type="evidence" value="ECO:0007669"/>
    <property type="project" value="TreeGrafter"/>
</dbReference>
<comment type="caution">
    <text evidence="2">The sequence shown here is derived from an EMBL/GenBank/DDBJ whole genome shotgun (WGS) entry which is preliminary data.</text>
</comment>
<feature type="compositionally biased region" description="Basic and acidic residues" evidence="1">
    <location>
        <begin position="410"/>
        <end position="423"/>
    </location>
</feature>
<reference evidence="2" key="1">
    <citation type="submission" date="2018-04" db="EMBL/GenBank/DDBJ databases">
        <title>Whole genome sequencing of Hypsizygus marmoreus.</title>
        <authorList>
            <person name="Choi I.-G."/>
            <person name="Min B."/>
            <person name="Kim J.-G."/>
            <person name="Kim S."/>
            <person name="Oh Y.-L."/>
            <person name="Kong W.-S."/>
            <person name="Park H."/>
            <person name="Jeong J."/>
            <person name="Song E.-S."/>
        </authorList>
    </citation>
    <scope>NUCLEOTIDE SEQUENCE [LARGE SCALE GENOMIC DNA]</scope>
    <source>
        <strain evidence="2">51987-8</strain>
    </source>
</reference>
<dbReference type="PANTHER" id="PTHR28122">
    <property type="entry name" value="E3 UBIQUITIN-PROTEIN LIGASE SUBSTRATE RECEPTOR MMS22"/>
    <property type="match status" value="1"/>
</dbReference>
<feature type="compositionally biased region" description="Basic and acidic residues" evidence="1">
    <location>
        <begin position="436"/>
        <end position="451"/>
    </location>
</feature>
<feature type="region of interest" description="Disordered" evidence="1">
    <location>
        <begin position="569"/>
        <end position="705"/>
    </location>
</feature>
<dbReference type="InParanoid" id="A0A369JI71"/>
<feature type="compositionally biased region" description="Low complexity" evidence="1">
    <location>
        <begin position="169"/>
        <end position="188"/>
    </location>
</feature>
<dbReference type="STRING" id="39966.A0A369JI71"/>
<feature type="compositionally biased region" description="Pro residues" evidence="1">
    <location>
        <begin position="249"/>
        <end position="261"/>
    </location>
</feature>
<feature type="compositionally biased region" description="Low complexity" evidence="1">
    <location>
        <begin position="892"/>
        <end position="903"/>
    </location>
</feature>
<feature type="compositionally biased region" description="Basic and acidic residues" evidence="1">
    <location>
        <begin position="607"/>
        <end position="631"/>
    </location>
</feature>
<dbReference type="Pfam" id="PF09462">
    <property type="entry name" value="Mus7"/>
    <property type="match status" value="1"/>
</dbReference>
<name>A0A369JI71_HYPMA</name>
<feature type="region of interest" description="Disordered" evidence="1">
    <location>
        <begin position="362"/>
        <end position="394"/>
    </location>
</feature>
<gene>
    <name evidence="2" type="primary">mus7</name>
    <name evidence="2" type="ORF">Hypma_012001</name>
</gene>
<feature type="region of interest" description="Disordered" evidence="1">
    <location>
        <begin position="880"/>
        <end position="933"/>
    </location>
</feature>
<feature type="compositionally biased region" description="Basic residues" evidence="1">
    <location>
        <begin position="821"/>
        <end position="836"/>
    </location>
</feature>
<feature type="region of interest" description="Disordered" evidence="1">
    <location>
        <begin position="410"/>
        <end position="550"/>
    </location>
</feature>
<dbReference type="PANTHER" id="PTHR28122:SF1">
    <property type="entry name" value="E3 UBIQUITIN-PROTEIN LIGASE SUBSTRATE RECEPTOR MMS22"/>
    <property type="match status" value="1"/>
</dbReference>
<feature type="region of interest" description="Disordered" evidence="1">
    <location>
        <begin position="72"/>
        <end position="266"/>
    </location>
</feature>
<feature type="region of interest" description="Disordered" evidence="1">
    <location>
        <begin position="718"/>
        <end position="838"/>
    </location>
</feature>
<evidence type="ECO:0000256" key="1">
    <source>
        <dbReference type="SAM" id="MobiDB-lite"/>
    </source>
</evidence>
<accession>A0A369JI71</accession>
<dbReference type="GO" id="GO:0035361">
    <property type="term" value="C:Cul8-RING ubiquitin ligase complex"/>
    <property type="evidence" value="ECO:0007669"/>
    <property type="project" value="TreeGrafter"/>
</dbReference>
<protein>
    <submittedName>
        <fullName evidence="2">Protein mms22</fullName>
    </submittedName>
</protein>
<sequence>MDEGEYVETSDAEEREEQEALNSLYWDRDHVKANIYLRDDSYSPRKRVKLYHTGLASQSIPETPSKTLRLSEQPVSSPMTCPEGIFGSTPKSSSLVQTPVHLHDSPLPPIWPENDDVYSQDPLLLSNIKSSETEAELPDVSSSPCSAMSKYLYDDPDLTAGSYPPSPSSPSRSPLSRARSLSLDPLSLFEGPPHDLKPTNLPEDVHITTPSNSPCHAPDPTFDSPLPLLSPLSSPPQSPRHTLHEPQPLISPVPTPSPHRSPSPAHNIQHEDGIPLLTDAILIPNIPRYPLRQRGINQLRPYTVEQIQYKIALKSNPDAIVKPSRADHRRHDHVDDYAGESQELWQPDGIYEYESDGGVRLGRRKSVPRRSPSPRENGIEYPELLQDLPSTDEDEAKELRALSKEARRAVRERRAKEAREKLKGKQKAKPFPLPKKYLESTHPPKEGERNPRRVTTPSTDVEFPSRPGSPVKTPNKRPPTPIFTPQASTSFHDPFNDLFDTNSPIRLSDDAHDLPADNFNDTPHAEDVASQDDDDASPESSLPMADVMPRKHMKALQRMLPAFMVKDFVKGPNSSQKARIKRQRSATVESDSDREESKLPPGQTRTRRAENPKDVREIKGDTESSDDDRSSAADSDTPSERLRSDFHDLPRRPFKHEPAEVMELTDSPDDSSDSGVDDEEIKAHLAEDVETKDTFEQREPNRRIRDENLIDWMLARTRTVGIPKQSKKRKRSSGQSSRNTRHRLAATSSTYKIDVTTGGVRRERQTLLNFDRQSKTRTSGHRRDGYQPRPSSSRHAMSGTDDDVGHDRDQVHVVLDYDPTKKKRRKEKEKARRARAKTNGIYTFQSGDTHLITGRRETAMVTVDMEDEGFYQTLAPLSQDWARSFKPPPKPKTSSKPQSSRRPAPLPQNSHHDHVPISVDAEIVSSRPKRRHARRKIRGDFGIPILHSGLSFGPNTYIGKGWLHDLISVASSSTPPPTPTPFSLRGVDLSASMDIESFSRSLDRVFEGLFDLAASLPGLDSADDAWEWCTVEHATCQLLSWFLTTSSETDSAALLGMVEQQTSAAISRMRELHLDASTMDVSTFSVCWFVVELSARLGLSFPISTTSVLGLSISLLVDSLVTYGLEQTIAPIRDEETLDGSTTPQYAAELWVRLFHLLDSCYPADIAKKESHPVWLVVKQALEATTLTKSCFEGSEATWCVIFSLCALTQFSIHGMTTATSRIPPSWELVFSALKKIRLVADPVADGAQSSKHLDKRDQYIGLITLRCFHLWNRWHWQLDDASVLFNQLVEIFRSRKFAGLRHEVPDYPSFMLQHDWSLLSHLRSEDSAFVLFLKLLVPAAGHDDGNTGRALTPKAKKLLSLAIPVGSLPFSKKNPTVIQDLSMLYNRLSAIAIGIYLDPAHSTSRLSQAKAYVDFADADDTTRVAVVRGMMNLAILLVKSDMSIDGIGPWIEAMATVLTDEFKKLDSLQLPETQINIIRDRIYFSVQVLVGSVRQILEAYKSKSDYPDPALLSSLHPILRTQALSVVPRTSEEIHRLLQTFLDARRSTLPAPERPRILPLPAEETQESQDEYGVMDIDYDDPALLVALGIEVVAPAPKSDRRNAEESLKKIIYDNKLDWLCWHILMTGVTELSKPVPLGDPFVHIDKWLACWLGCADVQIRVGSKSWNQYLDLPSRQWFKVSGSRRQRIDLSLMFEVLKLDPMTYIEYKDRYIETLITSLASTHSALASKFVTLMLSIDGCRHPLVIGLATDTTEYRITPESFPNERKAILQVMINNLAGRLREEVAGDRSMVEDNQKYIGFLIKLFQAMETSCMELPDVSQDRIDYIAFVHDIFRMLEEHQELRTSARLLFWRTWERALE</sequence>
<dbReference type="GO" id="GO:0005634">
    <property type="term" value="C:nucleus"/>
    <property type="evidence" value="ECO:0007669"/>
    <property type="project" value="InterPro"/>
</dbReference>
<feature type="compositionally biased region" description="Basic and acidic residues" evidence="1">
    <location>
        <begin position="638"/>
        <end position="659"/>
    </location>
</feature>
<dbReference type="EMBL" id="LUEZ02000056">
    <property type="protein sequence ID" value="RDB20900.1"/>
    <property type="molecule type" value="Genomic_DNA"/>
</dbReference>
<dbReference type="OrthoDB" id="2386201at2759"/>
<dbReference type="Proteomes" id="UP000076154">
    <property type="component" value="Unassembled WGS sequence"/>
</dbReference>
<feature type="compositionally biased region" description="Acidic residues" evidence="1">
    <location>
        <begin position="666"/>
        <end position="680"/>
    </location>
</feature>
<keyword evidence="3" id="KW-1185">Reference proteome</keyword>
<feature type="compositionally biased region" description="Basic and acidic residues" evidence="1">
    <location>
        <begin position="681"/>
        <end position="705"/>
    </location>
</feature>